<keyword evidence="6 10" id="KW-1133">Transmembrane helix</keyword>
<evidence type="ECO:0000256" key="8">
    <source>
        <dbReference type="ARBA" id="ARBA00044793"/>
    </source>
</evidence>
<evidence type="ECO:0000256" key="5">
    <source>
        <dbReference type="ARBA" id="ARBA00022824"/>
    </source>
</evidence>
<dbReference type="GO" id="GO:0034203">
    <property type="term" value="P:glycolipid translocation"/>
    <property type="evidence" value="ECO:0007669"/>
    <property type="project" value="TreeGrafter"/>
</dbReference>
<dbReference type="PANTHER" id="PTHR13117">
    <property type="entry name" value="ENDOPLASMIC RETICULUM MULTISPAN TRANSMEMBRANE PROTEIN-RELATED"/>
    <property type="match status" value="1"/>
</dbReference>
<keyword evidence="4 10" id="KW-0812">Transmembrane</keyword>
<dbReference type="AlphaFoldDB" id="A0A9W9FMF5"/>
<feature type="transmembrane region" description="Helical" evidence="10">
    <location>
        <begin position="49"/>
        <end position="71"/>
    </location>
</feature>
<comment type="caution">
    <text evidence="12">The sequence shown here is derived from an EMBL/GenBank/DDBJ whole genome shotgun (WGS) entry which is preliminary data.</text>
</comment>
<evidence type="ECO:0000256" key="10">
    <source>
        <dbReference type="RuleBase" id="RU365067"/>
    </source>
</evidence>
<evidence type="ECO:0000256" key="9">
    <source>
        <dbReference type="ARBA" id="ARBA00045912"/>
    </source>
</evidence>
<keyword evidence="5 10" id="KW-0256">Endoplasmic reticulum</keyword>
<dbReference type="Pfam" id="PF04506">
    <property type="entry name" value="Rft-1"/>
    <property type="match status" value="1"/>
</dbReference>
<comment type="pathway">
    <text evidence="2">Protein modification; protein glycosylation.</text>
</comment>
<dbReference type="OrthoDB" id="9979195at2759"/>
<keyword evidence="10" id="KW-0813">Transport</keyword>
<reference evidence="12" key="2">
    <citation type="journal article" date="2023" name="IMA Fungus">
        <title>Comparative genomic study of the Penicillium genus elucidates a diverse pangenome and 15 lateral gene transfer events.</title>
        <authorList>
            <person name="Petersen C."/>
            <person name="Sorensen T."/>
            <person name="Nielsen M.R."/>
            <person name="Sondergaard T.E."/>
            <person name="Sorensen J.L."/>
            <person name="Fitzpatrick D.A."/>
            <person name="Frisvad J.C."/>
            <person name="Nielsen K.L."/>
        </authorList>
    </citation>
    <scope>NUCLEOTIDE SEQUENCE</scope>
    <source>
        <strain evidence="12">IBT 30761</strain>
    </source>
</reference>
<dbReference type="InterPro" id="IPR007594">
    <property type="entry name" value="RFT1"/>
</dbReference>
<evidence type="ECO:0000313" key="12">
    <source>
        <dbReference type="EMBL" id="KAJ5102867.1"/>
    </source>
</evidence>
<name>A0A9W9FMF5_9EURO</name>
<evidence type="ECO:0000256" key="1">
    <source>
        <dbReference type="ARBA" id="ARBA00004477"/>
    </source>
</evidence>
<evidence type="ECO:0000256" key="2">
    <source>
        <dbReference type="ARBA" id="ARBA00004922"/>
    </source>
</evidence>
<comment type="subcellular location">
    <subcellularLocation>
        <location evidence="1 10">Endoplasmic reticulum membrane</location>
        <topology evidence="1 10">Multi-pass membrane protein</topology>
    </subcellularLocation>
</comment>
<evidence type="ECO:0000256" key="11">
    <source>
        <dbReference type="SAM" id="MobiDB-lite"/>
    </source>
</evidence>
<dbReference type="GO" id="GO:0005789">
    <property type="term" value="C:endoplasmic reticulum membrane"/>
    <property type="evidence" value="ECO:0007669"/>
    <property type="project" value="UniProtKB-SubCell"/>
</dbReference>
<reference evidence="12" key="1">
    <citation type="submission" date="2022-11" db="EMBL/GenBank/DDBJ databases">
        <authorList>
            <person name="Petersen C."/>
        </authorList>
    </citation>
    <scope>NUCLEOTIDE SEQUENCE</scope>
    <source>
        <strain evidence="12">IBT 30761</strain>
    </source>
</reference>
<keyword evidence="13" id="KW-1185">Reference proteome</keyword>
<dbReference type="EMBL" id="JAPQKI010000004">
    <property type="protein sequence ID" value="KAJ5102867.1"/>
    <property type="molecule type" value="Genomic_DNA"/>
</dbReference>
<protein>
    <recommendedName>
        <fullName evidence="8 10">Man(5)GlcNAc(2)-PP-dolichol translocation protein RFT1</fullName>
    </recommendedName>
</protein>
<comment type="caution">
    <text evidence="10">Lacks conserved residue(s) required for the propagation of feature annotation.</text>
</comment>
<evidence type="ECO:0000256" key="7">
    <source>
        <dbReference type="ARBA" id="ARBA00023136"/>
    </source>
</evidence>
<keyword evidence="7 10" id="KW-0472">Membrane</keyword>
<dbReference type="GeneID" id="81354869"/>
<evidence type="ECO:0000313" key="13">
    <source>
        <dbReference type="Proteomes" id="UP001149074"/>
    </source>
</evidence>
<sequence>MAHAKEDHASDGHREVLASSAAGTTFLIMIQLASRIFTFASNQLILRTLSPVVLGIAAQLELYQVTILYFSRESMRMAIQRQPLVSGPPSTSNKADQHTETDQDKQSLASQSVVNVSYLSLFLGIPCTAIFTMLYRYFAPAEALSTPLFTASVTVTGIASLVELMIEPFFAVIQQNMWYDKRATVEMPAAFLKSLVTCFTFLYASRLGQDVGPLPFALGYLSYSATLIFGYSWVLLGSPSVQRCSFLPKRIPSR</sequence>
<gene>
    <name evidence="12" type="ORF">N7532_003396</name>
</gene>
<comment type="function">
    <text evidence="9 10">Intramembrane glycolipid transporter that operates in the biosynthetic pathway of dolichol-linked oligosaccharides, the glycan precursors employed in protein asparagine (N)-glycosylation. The sequential addition of sugars to dolichol pyrophosphate produces dolichol-linked oligosaccharides containing fourteen sugars, including two GlcNAcs, nine mannoses and three glucoses. Once assembled, the oligosaccharide is transferred from the lipid to nascent proteins by oligosaccharyltransferases. The assembly of dolichol-linked oligosaccharides begins on the cytosolic side of the endoplasmic reticulum membrane and finishes in its lumen. RFT1 could mediate the translocation of the cytosolically oriented intermediate DolPP-GlcNAc2Man5, produced by ALG11, into the ER lumen where dolichol-linked oligosaccharides assembly continues. However, the intramembrane lipid transporter activity could not be confirmed in vitro.</text>
</comment>
<feature type="compositionally biased region" description="Basic and acidic residues" evidence="11">
    <location>
        <begin position="95"/>
        <end position="105"/>
    </location>
</feature>
<dbReference type="RefSeq" id="XP_056476247.1">
    <property type="nucleotide sequence ID" value="XM_056615890.1"/>
</dbReference>
<dbReference type="Proteomes" id="UP001149074">
    <property type="component" value="Unassembled WGS sequence"/>
</dbReference>
<organism evidence="12 13">
    <name type="scientific">Penicillium argentinense</name>
    <dbReference type="NCBI Taxonomy" id="1131581"/>
    <lineage>
        <taxon>Eukaryota</taxon>
        <taxon>Fungi</taxon>
        <taxon>Dikarya</taxon>
        <taxon>Ascomycota</taxon>
        <taxon>Pezizomycotina</taxon>
        <taxon>Eurotiomycetes</taxon>
        <taxon>Eurotiomycetidae</taxon>
        <taxon>Eurotiales</taxon>
        <taxon>Aspergillaceae</taxon>
        <taxon>Penicillium</taxon>
    </lineage>
</organism>
<feature type="transmembrane region" description="Helical" evidence="10">
    <location>
        <begin position="216"/>
        <end position="236"/>
    </location>
</feature>
<dbReference type="PANTHER" id="PTHR13117:SF5">
    <property type="entry name" value="PROTEIN RFT1 HOMOLOG"/>
    <property type="match status" value="1"/>
</dbReference>
<feature type="region of interest" description="Disordered" evidence="11">
    <location>
        <begin position="82"/>
        <end position="106"/>
    </location>
</feature>
<evidence type="ECO:0000256" key="6">
    <source>
        <dbReference type="ARBA" id="ARBA00022989"/>
    </source>
</evidence>
<feature type="transmembrane region" description="Helical" evidence="10">
    <location>
        <begin position="185"/>
        <end position="204"/>
    </location>
</feature>
<proteinExistence type="inferred from homology"/>
<dbReference type="GO" id="GO:0006488">
    <property type="term" value="P:dolichol-linked oligosaccharide biosynthetic process"/>
    <property type="evidence" value="ECO:0007669"/>
    <property type="project" value="InterPro"/>
</dbReference>
<evidence type="ECO:0000256" key="4">
    <source>
        <dbReference type="ARBA" id="ARBA00022692"/>
    </source>
</evidence>
<feature type="transmembrane region" description="Helical" evidence="10">
    <location>
        <begin position="149"/>
        <end position="173"/>
    </location>
</feature>
<comment type="similarity">
    <text evidence="3 10">Belongs to the RFT1 family.</text>
</comment>
<feature type="transmembrane region" description="Helical" evidence="10">
    <location>
        <begin position="16"/>
        <end position="37"/>
    </location>
</feature>
<evidence type="ECO:0000256" key="3">
    <source>
        <dbReference type="ARBA" id="ARBA00010288"/>
    </source>
</evidence>
<feature type="transmembrane region" description="Helical" evidence="10">
    <location>
        <begin position="116"/>
        <end position="137"/>
    </location>
</feature>
<accession>A0A9W9FMF5</accession>